<gene>
    <name evidence="5" type="ORF">SAMN05216302_102911</name>
</gene>
<dbReference type="Pfam" id="PF19290">
    <property type="entry name" value="PmbA_TldD_2nd"/>
    <property type="match status" value="1"/>
</dbReference>
<dbReference type="EMBL" id="FOSP01000029">
    <property type="protein sequence ID" value="SFL06157.1"/>
    <property type="molecule type" value="Genomic_DNA"/>
</dbReference>
<accession>A0A1I4ENS2</accession>
<dbReference type="STRING" id="52441.SAMN05216302_102911"/>
<evidence type="ECO:0000259" key="3">
    <source>
        <dbReference type="Pfam" id="PF19289"/>
    </source>
</evidence>
<evidence type="ECO:0000256" key="1">
    <source>
        <dbReference type="ARBA" id="ARBA00005836"/>
    </source>
</evidence>
<comment type="similarity">
    <text evidence="1">Belongs to the peptidase U62 family.</text>
</comment>
<organism evidence="5 6">
    <name type="scientific">Nitrosomonas aestuarii</name>
    <dbReference type="NCBI Taxonomy" id="52441"/>
    <lineage>
        <taxon>Bacteria</taxon>
        <taxon>Pseudomonadati</taxon>
        <taxon>Pseudomonadota</taxon>
        <taxon>Betaproteobacteria</taxon>
        <taxon>Nitrosomonadales</taxon>
        <taxon>Nitrosomonadaceae</taxon>
        <taxon>Nitrosomonas</taxon>
    </lineage>
</organism>
<dbReference type="InterPro" id="IPR036059">
    <property type="entry name" value="TldD/PmbA_sf"/>
</dbReference>
<dbReference type="Pfam" id="PF01523">
    <property type="entry name" value="PmbA_TldD_1st"/>
    <property type="match status" value="1"/>
</dbReference>
<dbReference type="SUPFAM" id="SSF111283">
    <property type="entry name" value="Putative modulator of DNA gyrase, PmbA/TldD"/>
    <property type="match status" value="1"/>
</dbReference>
<dbReference type="GO" id="GO:0008237">
    <property type="term" value="F:metallopeptidase activity"/>
    <property type="evidence" value="ECO:0007669"/>
    <property type="project" value="InterPro"/>
</dbReference>
<feature type="domain" description="Metalloprotease TldD/E central" evidence="4">
    <location>
        <begin position="152"/>
        <end position="259"/>
    </location>
</feature>
<feature type="domain" description="Metalloprotease TldD/E C-terminal" evidence="3">
    <location>
        <begin position="267"/>
        <end position="475"/>
    </location>
</feature>
<dbReference type="InterPro" id="IPR002510">
    <property type="entry name" value="Metalloprtase-TldD/E_N"/>
</dbReference>
<keyword evidence="6" id="KW-1185">Reference proteome</keyword>
<sequence length="476" mass="51336">MYCNLTRYAHLARRFSDKVNDFMNKLSTTNTYTRFSYPFSRLQEIASDILEQASRSGANACETHVSDGFGQTVTVRKSEVETIEYNRDKGLSVTVYIGHKRGNASTSDFSPQAISDTVSAALSIARHTAEDECSGLADAALLAQTFQDLDLYHPWDLSVEEAIALARDCEQTAFAVDKRITNSEGASISVDESQFVYANSLGFLGGYPYSRHSASCVAIAEQGGSKQRDYWYSVARDTRDLESIGQIGRKAGERTVARLGARKIATCDVPVLFEAPVASSVIGHFASAVSGSSLYRKSSFLSNSIGQQVFAANINIRELPHLPKGLASGFFDDEGVATVERDVVSNGIVNGYFLSSYSARKLGMQTTGNAGGAHNLIIDDGKPMAFAAMLKKMNKGLLVTELMGHGVNSVTGDYSRGASGYWVENGEICYPVEEITIAGNLKEMFRGISAIGDDVVVRGSKQSGSILIDHMTIAGG</sequence>
<dbReference type="Pfam" id="PF19289">
    <property type="entry name" value="PmbA_TldD_3rd"/>
    <property type="match status" value="1"/>
</dbReference>
<dbReference type="InterPro" id="IPR047657">
    <property type="entry name" value="PmbA"/>
</dbReference>
<reference evidence="6" key="1">
    <citation type="submission" date="2016-10" db="EMBL/GenBank/DDBJ databases">
        <authorList>
            <person name="Varghese N."/>
            <person name="Submissions S."/>
        </authorList>
    </citation>
    <scope>NUCLEOTIDE SEQUENCE [LARGE SCALE GENOMIC DNA]</scope>
    <source>
        <strain evidence="6">Nm69</strain>
    </source>
</reference>
<name>A0A1I4ENS2_9PROT</name>
<evidence type="ECO:0008006" key="7">
    <source>
        <dbReference type="Google" id="ProtNLM"/>
    </source>
</evidence>
<dbReference type="Gene3D" id="3.30.2290.10">
    <property type="entry name" value="PmbA/TldD superfamily"/>
    <property type="match status" value="1"/>
</dbReference>
<dbReference type="NCBIfam" id="NF008268">
    <property type="entry name" value="PRK11040.1"/>
    <property type="match status" value="1"/>
</dbReference>
<evidence type="ECO:0000313" key="6">
    <source>
        <dbReference type="Proteomes" id="UP000199533"/>
    </source>
</evidence>
<feature type="domain" description="Metalloprotease TldD/E N-terminal" evidence="2">
    <location>
        <begin position="65"/>
        <end position="125"/>
    </location>
</feature>
<dbReference type="PANTHER" id="PTHR43421">
    <property type="entry name" value="METALLOPROTEASE PMBA"/>
    <property type="match status" value="1"/>
</dbReference>
<evidence type="ECO:0000313" key="5">
    <source>
        <dbReference type="EMBL" id="SFL06157.1"/>
    </source>
</evidence>
<dbReference type="InterPro" id="IPR045570">
    <property type="entry name" value="Metalloprtase-TldD/E_cen_dom"/>
</dbReference>
<dbReference type="InterPro" id="IPR035068">
    <property type="entry name" value="TldD/PmbA_N"/>
</dbReference>
<evidence type="ECO:0000259" key="4">
    <source>
        <dbReference type="Pfam" id="PF19290"/>
    </source>
</evidence>
<protein>
    <recommendedName>
        <fullName evidence="7">PmbA protein</fullName>
    </recommendedName>
</protein>
<dbReference type="GO" id="GO:0006508">
    <property type="term" value="P:proteolysis"/>
    <property type="evidence" value="ECO:0007669"/>
    <property type="project" value="InterPro"/>
</dbReference>
<evidence type="ECO:0000259" key="2">
    <source>
        <dbReference type="Pfam" id="PF01523"/>
    </source>
</evidence>
<dbReference type="PANTHER" id="PTHR43421:SF1">
    <property type="entry name" value="METALLOPROTEASE PMBA"/>
    <property type="match status" value="1"/>
</dbReference>
<dbReference type="Proteomes" id="UP000199533">
    <property type="component" value="Unassembled WGS sequence"/>
</dbReference>
<dbReference type="GO" id="GO:0005829">
    <property type="term" value="C:cytosol"/>
    <property type="evidence" value="ECO:0007669"/>
    <property type="project" value="TreeGrafter"/>
</dbReference>
<proteinExistence type="inferred from homology"/>
<dbReference type="AlphaFoldDB" id="A0A1I4ENS2"/>
<dbReference type="InterPro" id="IPR045569">
    <property type="entry name" value="Metalloprtase-TldD/E_C"/>
</dbReference>